<sequence>MSQATRVRRAIPSAVNTPTEIHVTQITSIKNDDAETILTEFISASEAIANALPGTTVPQDESVSTGLSNVSGSGAVLSQLKRVQRDLRGLPPMAAEPALESNKRTKFEDSASEPQNKKIKFDDEDDEDDEQPEEPKSEEDNHNETAADADTTEASVIEEDKKDKKEKKEKKEKKDKKKKEKKDKKSKSDDA</sequence>
<protein>
    <submittedName>
        <fullName evidence="2">RNA polymerase I, subunit RPA14</fullName>
    </submittedName>
</protein>
<feature type="compositionally biased region" description="Basic and acidic residues" evidence="1">
    <location>
        <begin position="101"/>
        <end position="121"/>
    </location>
</feature>
<evidence type="ECO:0000313" key="2">
    <source>
        <dbReference type="EMBL" id="ODV81570.1"/>
    </source>
</evidence>
<feature type="compositionally biased region" description="Basic residues" evidence="1">
    <location>
        <begin position="164"/>
        <end position="185"/>
    </location>
</feature>
<organism evidence="2 3">
    <name type="scientific">Suhomyces tanzawaensis NRRL Y-17324</name>
    <dbReference type="NCBI Taxonomy" id="984487"/>
    <lineage>
        <taxon>Eukaryota</taxon>
        <taxon>Fungi</taxon>
        <taxon>Dikarya</taxon>
        <taxon>Ascomycota</taxon>
        <taxon>Saccharomycotina</taxon>
        <taxon>Pichiomycetes</taxon>
        <taxon>Debaryomycetaceae</taxon>
        <taxon>Suhomyces</taxon>
    </lineage>
</organism>
<dbReference type="Pfam" id="PF08203">
    <property type="entry name" value="RNA_polI_A14"/>
    <property type="match status" value="1"/>
</dbReference>
<name>A0A1E4SPY7_9ASCO</name>
<feature type="region of interest" description="Disordered" evidence="1">
    <location>
        <begin position="88"/>
        <end position="191"/>
    </location>
</feature>
<feature type="compositionally biased region" description="Basic and acidic residues" evidence="1">
    <location>
        <begin position="133"/>
        <end position="145"/>
    </location>
</feature>
<dbReference type="EMBL" id="KV453909">
    <property type="protein sequence ID" value="ODV81570.1"/>
    <property type="molecule type" value="Genomic_DNA"/>
</dbReference>
<dbReference type="InterPro" id="IPR013239">
    <property type="entry name" value="RNA_polI_Rpa14"/>
</dbReference>
<dbReference type="Proteomes" id="UP000094285">
    <property type="component" value="Unassembled WGS sequence"/>
</dbReference>
<gene>
    <name evidence="2" type="ORF">CANTADRAFT_44265</name>
</gene>
<accession>A0A1E4SPY7</accession>
<dbReference type="Gene3D" id="6.10.250.3390">
    <property type="match status" value="1"/>
</dbReference>
<dbReference type="OrthoDB" id="4093689at2759"/>
<dbReference type="AlphaFoldDB" id="A0A1E4SPY7"/>
<feature type="compositionally biased region" description="Acidic residues" evidence="1">
    <location>
        <begin position="122"/>
        <end position="132"/>
    </location>
</feature>
<keyword evidence="3" id="KW-1185">Reference proteome</keyword>
<proteinExistence type="predicted"/>
<evidence type="ECO:0000313" key="3">
    <source>
        <dbReference type="Proteomes" id="UP000094285"/>
    </source>
</evidence>
<evidence type="ECO:0000256" key="1">
    <source>
        <dbReference type="SAM" id="MobiDB-lite"/>
    </source>
</evidence>
<dbReference type="RefSeq" id="XP_020066692.1">
    <property type="nucleotide sequence ID" value="XM_020209081.1"/>
</dbReference>
<dbReference type="GeneID" id="30983217"/>
<reference evidence="3" key="1">
    <citation type="submission" date="2016-05" db="EMBL/GenBank/DDBJ databases">
        <title>Comparative genomics of biotechnologically important yeasts.</title>
        <authorList>
            <consortium name="DOE Joint Genome Institute"/>
            <person name="Riley R."/>
            <person name="Haridas S."/>
            <person name="Wolfe K.H."/>
            <person name="Lopes M.R."/>
            <person name="Hittinger C.T."/>
            <person name="Goker M."/>
            <person name="Salamov A."/>
            <person name="Wisecaver J."/>
            <person name="Long T.M."/>
            <person name="Aerts A.L."/>
            <person name="Barry K."/>
            <person name="Choi C."/>
            <person name="Clum A."/>
            <person name="Coughlan A.Y."/>
            <person name="Deshpande S."/>
            <person name="Douglass A.P."/>
            <person name="Hanson S.J."/>
            <person name="Klenk H.-P."/>
            <person name="Labutti K."/>
            <person name="Lapidus A."/>
            <person name="Lindquist E."/>
            <person name="Lipzen A."/>
            <person name="Meier-Kolthoff J.P."/>
            <person name="Ohm R.A."/>
            <person name="Otillar R.P."/>
            <person name="Pangilinan J."/>
            <person name="Peng Y."/>
            <person name="Rokas A."/>
            <person name="Rosa C.A."/>
            <person name="Scheuner C."/>
            <person name="Sibirny A.A."/>
            <person name="Slot J.C."/>
            <person name="Stielow J.B."/>
            <person name="Sun H."/>
            <person name="Kurtzman C.P."/>
            <person name="Blackwell M."/>
            <person name="Grigoriev I.V."/>
            <person name="Jeffries T.W."/>
        </authorList>
    </citation>
    <scope>NUCLEOTIDE SEQUENCE [LARGE SCALE GENOMIC DNA]</scope>
    <source>
        <strain evidence="3">NRRL Y-17324</strain>
    </source>
</reference>
<dbReference type="STRING" id="984487.A0A1E4SPY7"/>